<protein>
    <submittedName>
        <fullName evidence="7">AI-2E family transporter</fullName>
    </submittedName>
</protein>
<comment type="caution">
    <text evidence="7">The sequence shown here is derived from an EMBL/GenBank/DDBJ whole genome shotgun (WGS) entry which is preliminary data.</text>
</comment>
<organism evidence="7 8">
    <name type="scientific">Candidatus Litorirhabdus singularis</name>
    <dbReference type="NCBI Taxonomy" id="2518993"/>
    <lineage>
        <taxon>Bacteria</taxon>
        <taxon>Pseudomonadati</taxon>
        <taxon>Pseudomonadota</taxon>
        <taxon>Gammaproteobacteria</taxon>
        <taxon>Cellvibrionales</taxon>
        <taxon>Halieaceae</taxon>
        <taxon>Candidatus Litorirhabdus</taxon>
    </lineage>
</organism>
<keyword evidence="4 6" id="KW-1133">Transmembrane helix</keyword>
<feature type="transmembrane region" description="Helical" evidence="6">
    <location>
        <begin position="60"/>
        <end position="81"/>
    </location>
</feature>
<feature type="transmembrane region" description="Helical" evidence="6">
    <location>
        <begin position="200"/>
        <end position="218"/>
    </location>
</feature>
<dbReference type="EMBL" id="SHNN01000005">
    <property type="protein sequence ID" value="MCX2983066.1"/>
    <property type="molecule type" value="Genomic_DNA"/>
</dbReference>
<gene>
    <name evidence="7" type="ORF">EYC98_19565</name>
</gene>
<dbReference type="Pfam" id="PF01594">
    <property type="entry name" value="AI-2E_transport"/>
    <property type="match status" value="1"/>
</dbReference>
<feature type="transmembrane region" description="Helical" evidence="6">
    <location>
        <begin position="297"/>
        <end position="323"/>
    </location>
</feature>
<evidence type="ECO:0000256" key="4">
    <source>
        <dbReference type="ARBA" id="ARBA00022989"/>
    </source>
</evidence>
<dbReference type="InterPro" id="IPR002549">
    <property type="entry name" value="AI-2E-like"/>
</dbReference>
<feature type="transmembrane region" description="Helical" evidence="6">
    <location>
        <begin position="31"/>
        <end position="53"/>
    </location>
</feature>
<keyword evidence="8" id="KW-1185">Reference proteome</keyword>
<feature type="transmembrane region" description="Helical" evidence="6">
    <location>
        <begin position="7"/>
        <end position="25"/>
    </location>
</feature>
<evidence type="ECO:0000256" key="6">
    <source>
        <dbReference type="SAM" id="Phobius"/>
    </source>
</evidence>
<sequence>MPDTDHPVSRAIITAAAFVVVAAGLKAAQAIVVPFLISLTLALIFSPLLTWLMRRRFPSWLAILTILLVIMLLGTILGAILGNSINDFISDLPKYQERLQQLVNNSVQWLNSSGLEGPAQQAVASFDPGAALRFAGSALKSLTGFMTNAFLIMLTTAFLLGESLVLNKKIDAAMGQHSGGMPAFEQIAVSIQNYMGLKTLISLGTGLVITVWLAVLGVDYPVMWGLLAFLLNYIPNVGSLIAAIPAVLFTVLQLGPFTALFVGLGYFVVNTLLGSVIEPRVMGRGLNLSPLVVFISLIFWGFLFGPTGMLLSVPLTVIIKLILENVPSGRRFAIFLGGAPAE</sequence>
<evidence type="ECO:0000256" key="5">
    <source>
        <dbReference type="ARBA" id="ARBA00023136"/>
    </source>
</evidence>
<keyword evidence="5 6" id="KW-0472">Membrane</keyword>
<evidence type="ECO:0000256" key="2">
    <source>
        <dbReference type="ARBA" id="ARBA00009773"/>
    </source>
</evidence>
<feature type="transmembrane region" description="Helical" evidence="6">
    <location>
        <begin position="259"/>
        <end position="277"/>
    </location>
</feature>
<evidence type="ECO:0000256" key="3">
    <source>
        <dbReference type="ARBA" id="ARBA00022692"/>
    </source>
</evidence>
<accession>A0ABT3TL58</accession>
<reference evidence="7" key="1">
    <citation type="submission" date="2019-02" db="EMBL/GenBank/DDBJ databases">
        <authorList>
            <person name="Li S.-H."/>
        </authorList>
    </citation>
    <scope>NUCLEOTIDE SEQUENCE</scope>
    <source>
        <strain evidence="7">IMCC14734</strain>
    </source>
</reference>
<dbReference type="RefSeq" id="WP_279247096.1">
    <property type="nucleotide sequence ID" value="NZ_SHNN01000005.1"/>
</dbReference>
<proteinExistence type="inferred from homology"/>
<dbReference type="PANTHER" id="PTHR21716:SF64">
    <property type="entry name" value="AI-2 TRANSPORT PROTEIN TQSA"/>
    <property type="match status" value="1"/>
</dbReference>
<name>A0ABT3TL58_9GAMM</name>
<comment type="similarity">
    <text evidence="2">Belongs to the autoinducer-2 exporter (AI-2E) (TC 2.A.86) family.</text>
</comment>
<keyword evidence="3 6" id="KW-0812">Transmembrane</keyword>
<evidence type="ECO:0000313" key="8">
    <source>
        <dbReference type="Proteomes" id="UP001143362"/>
    </source>
</evidence>
<feature type="transmembrane region" description="Helical" evidence="6">
    <location>
        <begin position="142"/>
        <end position="160"/>
    </location>
</feature>
<dbReference type="PANTHER" id="PTHR21716">
    <property type="entry name" value="TRANSMEMBRANE PROTEIN"/>
    <property type="match status" value="1"/>
</dbReference>
<evidence type="ECO:0000313" key="7">
    <source>
        <dbReference type="EMBL" id="MCX2983066.1"/>
    </source>
</evidence>
<feature type="transmembrane region" description="Helical" evidence="6">
    <location>
        <begin position="224"/>
        <end position="252"/>
    </location>
</feature>
<evidence type="ECO:0000256" key="1">
    <source>
        <dbReference type="ARBA" id="ARBA00004141"/>
    </source>
</evidence>
<dbReference type="Proteomes" id="UP001143362">
    <property type="component" value="Unassembled WGS sequence"/>
</dbReference>
<comment type="subcellular location">
    <subcellularLocation>
        <location evidence="1">Membrane</location>
        <topology evidence="1">Multi-pass membrane protein</topology>
    </subcellularLocation>
</comment>